<reference evidence="1" key="1">
    <citation type="journal article" date="2023" name="DNA Res.">
        <title>Chromosome-level genome assembly of Phrynocephalus forsythii using third-generation DNA sequencing and Hi-C analysis.</title>
        <authorList>
            <person name="Qi Y."/>
            <person name="Zhao W."/>
            <person name="Zhao Y."/>
            <person name="Niu C."/>
            <person name="Cao S."/>
            <person name="Zhang Y."/>
        </authorList>
    </citation>
    <scope>NUCLEOTIDE SEQUENCE</scope>
    <source>
        <tissue evidence="1">Muscle</tissue>
    </source>
</reference>
<proteinExistence type="predicted"/>
<sequence length="104" mass="11454">MSLTDYETIVARHVANVAAKQIAMAICFHCHAWLHTATITDNARSRIEDSPFDGEGLLMFKTTRSYSYQGTSNQPTSHQQSLASSLFYSITTCANPTNSPTLLP</sequence>
<keyword evidence="2" id="KW-1185">Reference proteome</keyword>
<dbReference type="EMBL" id="JAPFRF010000003">
    <property type="protein sequence ID" value="KAJ7338904.1"/>
    <property type="molecule type" value="Genomic_DNA"/>
</dbReference>
<accession>A0A9Q1B5B5</accession>
<comment type="caution">
    <text evidence="1">The sequence shown here is derived from an EMBL/GenBank/DDBJ whole genome shotgun (WGS) entry which is preliminary data.</text>
</comment>
<dbReference type="OrthoDB" id="9886994at2759"/>
<protein>
    <submittedName>
        <fullName evidence="1">Uncharacterized protein</fullName>
    </submittedName>
</protein>
<dbReference type="AlphaFoldDB" id="A0A9Q1B5B5"/>
<name>A0A9Q1B5B5_9SAUR</name>
<evidence type="ECO:0000313" key="1">
    <source>
        <dbReference type="EMBL" id="KAJ7338904.1"/>
    </source>
</evidence>
<dbReference type="Proteomes" id="UP001142489">
    <property type="component" value="Unassembled WGS sequence"/>
</dbReference>
<organism evidence="1 2">
    <name type="scientific">Phrynocephalus forsythii</name>
    <dbReference type="NCBI Taxonomy" id="171643"/>
    <lineage>
        <taxon>Eukaryota</taxon>
        <taxon>Metazoa</taxon>
        <taxon>Chordata</taxon>
        <taxon>Craniata</taxon>
        <taxon>Vertebrata</taxon>
        <taxon>Euteleostomi</taxon>
        <taxon>Lepidosauria</taxon>
        <taxon>Squamata</taxon>
        <taxon>Bifurcata</taxon>
        <taxon>Unidentata</taxon>
        <taxon>Episquamata</taxon>
        <taxon>Toxicofera</taxon>
        <taxon>Iguania</taxon>
        <taxon>Acrodonta</taxon>
        <taxon>Agamidae</taxon>
        <taxon>Agaminae</taxon>
        <taxon>Phrynocephalus</taxon>
    </lineage>
</organism>
<gene>
    <name evidence="1" type="ORF">JRQ81_012806</name>
</gene>
<evidence type="ECO:0000313" key="2">
    <source>
        <dbReference type="Proteomes" id="UP001142489"/>
    </source>
</evidence>